<accession>A0ACB7ZJA5</accession>
<reference evidence="1 2" key="1">
    <citation type="journal article" date="2021" name="Hortic Res">
        <title>High-quality reference genome and annotation aids understanding of berry development for evergreen blueberry (Vaccinium darrowii).</title>
        <authorList>
            <person name="Yu J."/>
            <person name="Hulse-Kemp A.M."/>
            <person name="Babiker E."/>
            <person name="Staton M."/>
        </authorList>
    </citation>
    <scope>NUCLEOTIDE SEQUENCE [LARGE SCALE GENOMIC DNA]</scope>
    <source>
        <strain evidence="2">cv. NJ 8807/NJ 8810</strain>
        <tissue evidence="1">Young leaf</tissue>
    </source>
</reference>
<evidence type="ECO:0000313" key="1">
    <source>
        <dbReference type="EMBL" id="KAH7865526.1"/>
    </source>
</evidence>
<gene>
    <name evidence="1" type="ORF">Vadar_007794</name>
</gene>
<organism evidence="1 2">
    <name type="scientific">Vaccinium darrowii</name>
    <dbReference type="NCBI Taxonomy" id="229202"/>
    <lineage>
        <taxon>Eukaryota</taxon>
        <taxon>Viridiplantae</taxon>
        <taxon>Streptophyta</taxon>
        <taxon>Embryophyta</taxon>
        <taxon>Tracheophyta</taxon>
        <taxon>Spermatophyta</taxon>
        <taxon>Magnoliopsida</taxon>
        <taxon>eudicotyledons</taxon>
        <taxon>Gunneridae</taxon>
        <taxon>Pentapetalae</taxon>
        <taxon>asterids</taxon>
        <taxon>Ericales</taxon>
        <taxon>Ericaceae</taxon>
        <taxon>Vaccinioideae</taxon>
        <taxon>Vaccinieae</taxon>
        <taxon>Vaccinium</taxon>
    </lineage>
</organism>
<name>A0ACB7ZJA5_9ERIC</name>
<keyword evidence="2" id="KW-1185">Reference proteome</keyword>
<proteinExistence type="predicted"/>
<dbReference type="Proteomes" id="UP000828048">
    <property type="component" value="Chromosome 9"/>
</dbReference>
<protein>
    <submittedName>
        <fullName evidence="1">Uncharacterized protein</fullName>
    </submittedName>
</protein>
<dbReference type="EMBL" id="CM037159">
    <property type="protein sequence ID" value="KAH7865526.1"/>
    <property type="molecule type" value="Genomic_DNA"/>
</dbReference>
<evidence type="ECO:0000313" key="2">
    <source>
        <dbReference type="Proteomes" id="UP000828048"/>
    </source>
</evidence>
<comment type="caution">
    <text evidence="1">The sequence shown here is derived from an EMBL/GenBank/DDBJ whole genome shotgun (WGS) entry which is preliminary data.</text>
</comment>
<sequence length="939" mass="104311">MRCLNITLCLLFLSFHGFSCSSQTSSSHTNNATAVVFNVGVVLDLDSVVGRVGQSCLSMALSDFYSLHPNYTTRLSLHVRDSKGQVLDAAAVALDLLEELEVDAIVGPQNSAQANFVMDLGNRSHVPIILFSARSPSMLSRTPYFIQTALGDDAQVGAISSIIKAFRWRQVTIIYEDTDYGNGLMPSLCTAFQYINAQIAYRSIIPLSATDDFILMELYKLMTMQTRVFVVHMSLYLGTQLFLKAKDIGMLSEGYVWIITDGLMDLIYYMGSPLIEAMQGVLGVKPWIPRSKELDSFEVRWRRKFCRENPAAKHAEISIFALWAYDTVWALAMAAEKVGVKEPVINLDNNLINVTNLFGLGISQTGPKLLRAMLETKFVGLSGEFDIVNGRLRPSAFQILNVIGKGEREVGIWTQSRGISRGFHTNETDSSLNLRESFRGIVWPGETTFVPKGWEIPVSGKKLRIAVPVKLGFTEFVKVEIDPLTNATKVSGISIDIFDAVMGALPYAVPYEYHPFENGDDSSAAEPGSYYNDMVYQVYLEPLNTHLWLTSTAVFILTGFSVWVLEHRINPAIRGPLSHHVGLILWFPLSGIEVTSNLARLVVAVWLFVALILSSSYTASLSSRLTVQRLQPTASDVNQLIRNGDYVGYPYGCFIADLLMVMGFEDSQLKAISTQEECDEALSKGSKNGGISAFFHSVPHVRLFLSEYCGKYMAIGPIYNTEGIGFAFPKGSPLVADVSRAVVTVMEGKKYADILQSKCIIPDSNSINSTSLTLQSFRGIFIFAGFVIVLCLLVYLAKYTYDNRDHLKIMISDSSTTTWSRLYAICKHWDQRDLSSYPFNREKDPEKDPENVLELNDVGDSSLSADTRLKNGFEMASTPSEEELDDATDESVDPNSEDMVVVHLPRAKVELLNGIVVYSNYSDTIRIRQQLRGELGICI</sequence>